<proteinExistence type="predicted"/>
<organism evidence="3 4">
    <name type="scientific">Natronolimnobius baerhuensis</name>
    <dbReference type="NCBI Taxonomy" id="253108"/>
    <lineage>
        <taxon>Archaea</taxon>
        <taxon>Methanobacteriati</taxon>
        <taxon>Methanobacteriota</taxon>
        <taxon>Stenosarchaea group</taxon>
        <taxon>Halobacteria</taxon>
        <taxon>Halobacteriales</taxon>
        <taxon>Natrialbaceae</taxon>
        <taxon>Natronolimnobius</taxon>
    </lineage>
</organism>
<evidence type="ECO:0000256" key="1">
    <source>
        <dbReference type="SAM" id="MobiDB-lite"/>
    </source>
</evidence>
<sequence length="109" mass="11551">MFPASIPSDPLTLLAALFTLFGLPLLIFGFVLFYAGYIRHDADQTLAELEDADESPETELSDPAAEGTDTETASSPPSGTDEPNGTAETATPNSDRKDAATLETDLDDQ</sequence>
<name>A0A202E8D5_9EURY</name>
<feature type="region of interest" description="Disordered" evidence="1">
    <location>
        <begin position="48"/>
        <end position="109"/>
    </location>
</feature>
<gene>
    <name evidence="3" type="ORF">B2G88_08955</name>
</gene>
<reference evidence="3 4" key="1">
    <citation type="submission" date="2017-02" db="EMBL/GenBank/DDBJ databases">
        <title>Natronthermophilus aegyptiacus gen. nov.,sp. nov., an aerobic, extremely halophilic alkalithermophilic archaeon isolated from the athalassohaline Wadi An Natrun, Egypt.</title>
        <authorList>
            <person name="Zhao B."/>
        </authorList>
    </citation>
    <scope>NUCLEOTIDE SEQUENCE [LARGE SCALE GENOMIC DNA]</scope>
    <source>
        <strain evidence="3 4">CGMCC 1.3597</strain>
    </source>
</reference>
<keyword evidence="2" id="KW-0472">Membrane</keyword>
<dbReference type="EMBL" id="MWPH01000002">
    <property type="protein sequence ID" value="OVE84523.1"/>
    <property type="molecule type" value="Genomic_DNA"/>
</dbReference>
<feature type="compositionally biased region" description="Polar residues" evidence="1">
    <location>
        <begin position="70"/>
        <end position="93"/>
    </location>
</feature>
<evidence type="ECO:0000256" key="2">
    <source>
        <dbReference type="SAM" id="Phobius"/>
    </source>
</evidence>
<protein>
    <submittedName>
        <fullName evidence="3">Uncharacterized protein</fullName>
    </submittedName>
</protein>
<feature type="transmembrane region" description="Helical" evidence="2">
    <location>
        <begin position="12"/>
        <end position="35"/>
    </location>
</feature>
<comment type="caution">
    <text evidence="3">The sequence shown here is derived from an EMBL/GenBank/DDBJ whole genome shotgun (WGS) entry which is preliminary data.</text>
</comment>
<dbReference type="RefSeq" id="WP_054863516.1">
    <property type="nucleotide sequence ID" value="NZ_MWPH01000002.1"/>
</dbReference>
<keyword evidence="2" id="KW-0812">Transmembrane</keyword>
<keyword evidence="4" id="KW-1185">Reference proteome</keyword>
<accession>A0A202E8D5</accession>
<dbReference type="Proteomes" id="UP000196084">
    <property type="component" value="Unassembled WGS sequence"/>
</dbReference>
<evidence type="ECO:0000313" key="3">
    <source>
        <dbReference type="EMBL" id="OVE84523.1"/>
    </source>
</evidence>
<keyword evidence="2" id="KW-1133">Transmembrane helix</keyword>
<evidence type="ECO:0000313" key="4">
    <source>
        <dbReference type="Proteomes" id="UP000196084"/>
    </source>
</evidence>
<feature type="compositionally biased region" description="Acidic residues" evidence="1">
    <location>
        <begin position="48"/>
        <end position="60"/>
    </location>
</feature>
<dbReference type="AlphaFoldDB" id="A0A202E8D5"/>